<dbReference type="PANTHER" id="PTHR37574:SF1">
    <property type="entry name" value="LIPASE B"/>
    <property type="match status" value="1"/>
</dbReference>
<protein>
    <recommendedName>
        <fullName evidence="4">Lipase B</fullName>
    </recommendedName>
</protein>
<comment type="caution">
    <text evidence="2">The sequence shown here is derived from an EMBL/GenBank/DDBJ whole genome shotgun (WGS) entry which is preliminary data.</text>
</comment>
<keyword evidence="1" id="KW-0732">Signal</keyword>
<evidence type="ECO:0000313" key="3">
    <source>
        <dbReference type="Proteomes" id="UP000268823"/>
    </source>
</evidence>
<dbReference type="EMBL" id="QWIR01000245">
    <property type="protein sequence ID" value="RMY81696.1"/>
    <property type="molecule type" value="Genomic_DNA"/>
</dbReference>
<dbReference type="OrthoDB" id="4605274at2759"/>
<dbReference type="Gene3D" id="3.40.50.1820">
    <property type="entry name" value="alpha/beta hydrolase"/>
    <property type="match status" value="1"/>
</dbReference>
<evidence type="ECO:0008006" key="4">
    <source>
        <dbReference type="Google" id="ProtNLM"/>
    </source>
</evidence>
<dbReference type="VEuPathDB" id="FungiDB:BTJ68_13841"/>
<evidence type="ECO:0000313" key="2">
    <source>
        <dbReference type="EMBL" id="RMY81696.1"/>
    </source>
</evidence>
<organism evidence="2 3">
    <name type="scientific">Hortaea werneckii</name>
    <name type="common">Black yeast</name>
    <name type="synonym">Cladosporium werneckii</name>
    <dbReference type="NCBI Taxonomy" id="91943"/>
    <lineage>
        <taxon>Eukaryota</taxon>
        <taxon>Fungi</taxon>
        <taxon>Dikarya</taxon>
        <taxon>Ascomycota</taxon>
        <taxon>Pezizomycotina</taxon>
        <taxon>Dothideomycetes</taxon>
        <taxon>Dothideomycetidae</taxon>
        <taxon>Mycosphaerellales</taxon>
        <taxon>Teratosphaeriaceae</taxon>
        <taxon>Hortaea</taxon>
    </lineage>
</organism>
<dbReference type="PANTHER" id="PTHR37574">
    <property type="entry name" value="LIPASE B"/>
    <property type="match status" value="1"/>
</dbReference>
<proteinExistence type="predicted"/>
<name>A0A3M7EZJ7_HORWE</name>
<reference evidence="2 3" key="1">
    <citation type="journal article" date="2018" name="BMC Genomics">
        <title>Genomic evidence for intraspecific hybridization in a clonal and extremely halotolerant yeast.</title>
        <authorList>
            <person name="Gostincar C."/>
            <person name="Stajich J.E."/>
            <person name="Zupancic J."/>
            <person name="Zalar P."/>
            <person name="Gunde-Cimerman N."/>
        </authorList>
    </citation>
    <scope>NUCLEOTIDE SEQUENCE [LARGE SCALE GENOMIC DNA]</scope>
    <source>
        <strain evidence="2 3">EXF-2788</strain>
    </source>
</reference>
<dbReference type="AlphaFoldDB" id="A0A3M7EZJ7"/>
<accession>A0A3M7EZJ7</accession>
<feature type="chain" id="PRO_5018012668" description="Lipase B" evidence="1">
    <location>
        <begin position="21"/>
        <end position="469"/>
    </location>
</feature>
<dbReference type="InterPro" id="IPR053228">
    <property type="entry name" value="Stereospecific_Lipase"/>
</dbReference>
<gene>
    <name evidence="2" type="ORF">D0861_08205</name>
</gene>
<feature type="signal peptide" evidence="1">
    <location>
        <begin position="1"/>
        <end position="20"/>
    </location>
</feature>
<sequence>MSRLLSTTFLTALLTSSSLATPTPVDKTPAKVLQARQDSKITDSSQLAAAISSFPADLASIAAGISVGEAILTNIVPAPGPSSIPQLASEFSQIISPENPANIFESGAKILLNGFAGADYLNLLNSYLLASNTNNINLLPPAKPIYPKASAADAPYSLSETDLRKAIYIPPGFTYGRTVPPVLFLPGTAALAGQNFGPNYGKLLKDRKVGDPVYVNIPNENLGDIQLAAEYAAYAVNYISGISGGRNVSTISWSAGSLDGQWALKYWPSNRQHLSNAIRISPDHHGTILAQLLCPGFETPGCTPAIAQQNYNSTFIATLRNNGGDSAYVPTTNIYSIFDEIVEPQQDPNASGALNDIRGVGVSNVELQEICTAALPGGTPNNDHEGVLYNALAYALAIDALTHPNSPGKVERVDAQAECAKFAVDGLSLADVLATHALIPLAVGNVLAFQPKVAQEPPIRGYARKDIPG</sequence>
<dbReference type="SUPFAM" id="SSF53474">
    <property type="entry name" value="alpha/beta-Hydrolases"/>
    <property type="match status" value="1"/>
</dbReference>
<evidence type="ECO:0000256" key="1">
    <source>
        <dbReference type="SAM" id="SignalP"/>
    </source>
</evidence>
<dbReference type="InterPro" id="IPR029058">
    <property type="entry name" value="AB_hydrolase_fold"/>
</dbReference>
<dbReference type="Proteomes" id="UP000268823">
    <property type="component" value="Unassembled WGS sequence"/>
</dbReference>